<sequence>MNGMKSPTSRQRGSKELWLDAAYELLIAEGIDAVKIMPLAKVLNLSRTGFYWFFEDIAELHGALVQRWESKNTGHLIQQCNLEASNICEALFNLMDCWLDDTLFDAPFDLAIRNWARVDTDLEQRIQEADRRRISAVTQMFERHAFSQEQAEVRGLTVIYTQIGYFSMQVTENAAERLERVQHYVELFAGVSPSQSDVCTFLNRHAAN</sequence>
<keyword evidence="1" id="KW-0238">DNA-binding</keyword>
<dbReference type="AlphaFoldDB" id="A0A2T0VY03"/>
<name>A0A2T0VY03_9RHOB</name>
<evidence type="ECO:0000259" key="2">
    <source>
        <dbReference type="Pfam" id="PF00440"/>
    </source>
</evidence>
<dbReference type="EMBL" id="PVTP01000007">
    <property type="protein sequence ID" value="PRY77009.1"/>
    <property type="molecule type" value="Genomic_DNA"/>
</dbReference>
<organism evidence="3 4">
    <name type="scientific">Yoonia maritima</name>
    <dbReference type="NCBI Taxonomy" id="1435347"/>
    <lineage>
        <taxon>Bacteria</taxon>
        <taxon>Pseudomonadati</taxon>
        <taxon>Pseudomonadota</taxon>
        <taxon>Alphaproteobacteria</taxon>
        <taxon>Rhodobacterales</taxon>
        <taxon>Paracoccaceae</taxon>
        <taxon>Yoonia</taxon>
    </lineage>
</organism>
<dbReference type="Pfam" id="PF00440">
    <property type="entry name" value="TetR_N"/>
    <property type="match status" value="1"/>
</dbReference>
<evidence type="ECO:0000313" key="4">
    <source>
        <dbReference type="Proteomes" id="UP000238007"/>
    </source>
</evidence>
<evidence type="ECO:0000256" key="1">
    <source>
        <dbReference type="ARBA" id="ARBA00023125"/>
    </source>
</evidence>
<keyword evidence="4" id="KW-1185">Reference proteome</keyword>
<protein>
    <submittedName>
        <fullName evidence="3">AcrR family transcriptional regulator</fullName>
    </submittedName>
</protein>
<gene>
    <name evidence="3" type="ORF">CLV80_107187</name>
</gene>
<feature type="domain" description="HTH tetR-type" evidence="2">
    <location>
        <begin position="19"/>
        <end position="61"/>
    </location>
</feature>
<accession>A0A2T0VY03</accession>
<proteinExistence type="predicted"/>
<comment type="caution">
    <text evidence="3">The sequence shown here is derived from an EMBL/GenBank/DDBJ whole genome shotgun (WGS) entry which is preliminary data.</text>
</comment>
<dbReference type="Gene3D" id="1.10.357.10">
    <property type="entry name" value="Tetracycline Repressor, domain 2"/>
    <property type="match status" value="1"/>
</dbReference>
<dbReference type="SUPFAM" id="SSF46689">
    <property type="entry name" value="Homeodomain-like"/>
    <property type="match status" value="1"/>
</dbReference>
<reference evidence="3 4" key="1">
    <citation type="submission" date="2018-03" db="EMBL/GenBank/DDBJ databases">
        <title>Genomic Encyclopedia of Archaeal and Bacterial Type Strains, Phase II (KMG-II): from individual species to whole genera.</title>
        <authorList>
            <person name="Goeker M."/>
        </authorList>
    </citation>
    <scope>NUCLEOTIDE SEQUENCE [LARGE SCALE GENOMIC DNA]</scope>
    <source>
        <strain evidence="3 4">DSM 101533</strain>
    </source>
</reference>
<dbReference type="GO" id="GO:0003677">
    <property type="term" value="F:DNA binding"/>
    <property type="evidence" value="ECO:0007669"/>
    <property type="project" value="UniProtKB-KW"/>
</dbReference>
<dbReference type="InterPro" id="IPR001647">
    <property type="entry name" value="HTH_TetR"/>
</dbReference>
<dbReference type="Proteomes" id="UP000238007">
    <property type="component" value="Unassembled WGS sequence"/>
</dbReference>
<evidence type="ECO:0000313" key="3">
    <source>
        <dbReference type="EMBL" id="PRY77009.1"/>
    </source>
</evidence>
<dbReference type="InterPro" id="IPR009057">
    <property type="entry name" value="Homeodomain-like_sf"/>
</dbReference>